<organism evidence="2 3">
    <name type="scientific">Pseudoxanthomonas composti</name>
    <dbReference type="NCBI Taxonomy" id="2137479"/>
    <lineage>
        <taxon>Bacteria</taxon>
        <taxon>Pseudomonadati</taxon>
        <taxon>Pseudomonadota</taxon>
        <taxon>Gammaproteobacteria</taxon>
        <taxon>Lysobacterales</taxon>
        <taxon>Lysobacteraceae</taxon>
        <taxon>Pseudoxanthomonas</taxon>
    </lineage>
</organism>
<keyword evidence="3" id="KW-1185">Reference proteome</keyword>
<protein>
    <submittedName>
        <fullName evidence="2">Uncharacterized protein</fullName>
    </submittedName>
</protein>
<dbReference type="RefSeq" id="WP_129472504.1">
    <property type="nucleotide sequence ID" value="NZ_SAWZ01000013.1"/>
</dbReference>
<evidence type="ECO:0000256" key="1">
    <source>
        <dbReference type="SAM" id="MobiDB-lite"/>
    </source>
</evidence>
<sequence length="117" mass="13288">MPYEPSIEDRLFRRGVTDGEVRQAMDLVREYLEDNVDQSGSDYEWWVRFEEFFTELCRPLSIPQLDAMEIAADSMLVHLGLPPWSMARIGLAVSRKGVADPDPVDQGSGNPRMTPES</sequence>
<gene>
    <name evidence="2" type="ORF">EPA99_17280</name>
</gene>
<dbReference type="Proteomes" id="UP000289784">
    <property type="component" value="Unassembled WGS sequence"/>
</dbReference>
<feature type="region of interest" description="Disordered" evidence="1">
    <location>
        <begin position="97"/>
        <end position="117"/>
    </location>
</feature>
<reference evidence="2 3" key="1">
    <citation type="submission" date="2019-01" db="EMBL/GenBank/DDBJ databases">
        <title>Pseudoxanthomonas composti sp. nov., isolated from compost.</title>
        <authorList>
            <person name="Yang G."/>
        </authorList>
    </citation>
    <scope>NUCLEOTIDE SEQUENCE [LARGE SCALE GENOMIC DNA]</scope>
    <source>
        <strain evidence="2 3">GSS15</strain>
    </source>
</reference>
<name>A0A4V1N0N9_9GAMM</name>
<feature type="compositionally biased region" description="Polar residues" evidence="1">
    <location>
        <begin position="107"/>
        <end position="117"/>
    </location>
</feature>
<evidence type="ECO:0000313" key="3">
    <source>
        <dbReference type="Proteomes" id="UP000289784"/>
    </source>
</evidence>
<dbReference type="EMBL" id="SAWZ01000013">
    <property type="protein sequence ID" value="RXQ99877.1"/>
    <property type="molecule type" value="Genomic_DNA"/>
</dbReference>
<comment type="caution">
    <text evidence="2">The sequence shown here is derived from an EMBL/GenBank/DDBJ whole genome shotgun (WGS) entry which is preliminary data.</text>
</comment>
<dbReference type="OrthoDB" id="5987447at2"/>
<accession>A0A4V1N0N9</accession>
<evidence type="ECO:0000313" key="2">
    <source>
        <dbReference type="EMBL" id="RXQ99877.1"/>
    </source>
</evidence>
<proteinExistence type="predicted"/>
<dbReference type="AlphaFoldDB" id="A0A4V1N0N9"/>